<dbReference type="Gene3D" id="3.30.70.560">
    <property type="entry name" value="7,8-Dihydro-6-hydroxymethylpterin-pyrophosphokinase HPPK"/>
    <property type="match status" value="1"/>
</dbReference>
<evidence type="ECO:0000256" key="1">
    <source>
        <dbReference type="ARBA" id="ARBA00000198"/>
    </source>
</evidence>
<sequence>MTEYYIGIGSNMGNREQMLRKAVETLRKCDGIVIKAVSSIYETPPWGKTNQASFLNAVLKIESELDPEDTLQTCLAVEIALGRVRHEKWGARTIDVDLLCSPTVEKDTVLLKLPHPYMTQRAFVLVPLHEIAPGLIVKGQTIEEWMHVLHDIDTIKFLAPM</sequence>
<dbReference type="GO" id="GO:0005524">
    <property type="term" value="F:ATP binding"/>
    <property type="evidence" value="ECO:0007669"/>
    <property type="project" value="UniProtKB-KW"/>
</dbReference>
<evidence type="ECO:0000256" key="6">
    <source>
        <dbReference type="ARBA" id="ARBA00022777"/>
    </source>
</evidence>
<dbReference type="PROSITE" id="PS00794">
    <property type="entry name" value="HPPK"/>
    <property type="match status" value="1"/>
</dbReference>
<keyword evidence="5" id="KW-0547">Nucleotide-binding</keyword>
<feature type="domain" description="7,8-dihydro-6-hydroxymethylpterin-pyrophosphokinase" evidence="9">
    <location>
        <begin position="88"/>
        <end position="99"/>
    </location>
</feature>
<accession>A0A1G9PX93</accession>
<evidence type="ECO:0000256" key="2">
    <source>
        <dbReference type="ARBA" id="ARBA00005051"/>
    </source>
</evidence>
<dbReference type="Proteomes" id="UP000199309">
    <property type="component" value="Unassembled WGS sequence"/>
</dbReference>
<reference evidence="10 11" key="1">
    <citation type="submission" date="2016-10" db="EMBL/GenBank/DDBJ databases">
        <authorList>
            <person name="de Groot N.N."/>
        </authorList>
    </citation>
    <scope>NUCLEOTIDE SEQUENCE [LARGE SCALE GENOMIC DNA]</scope>
    <source>
        <strain evidence="10 11">DSM 16981</strain>
    </source>
</reference>
<dbReference type="CDD" id="cd00483">
    <property type="entry name" value="HPPK"/>
    <property type="match status" value="1"/>
</dbReference>
<keyword evidence="6 10" id="KW-0418">Kinase</keyword>
<keyword evidence="4" id="KW-0808">Transferase</keyword>
<keyword evidence="7" id="KW-0067">ATP-binding</keyword>
<protein>
    <recommendedName>
        <fullName evidence="3">2-amino-4-hydroxy-6-hydroxymethyldihydropteridine diphosphokinase</fullName>
        <ecNumber evidence="3">2.7.6.3</ecNumber>
    </recommendedName>
</protein>
<dbReference type="GO" id="GO:0046656">
    <property type="term" value="P:folic acid biosynthetic process"/>
    <property type="evidence" value="ECO:0007669"/>
    <property type="project" value="UniProtKB-KW"/>
</dbReference>
<keyword evidence="8" id="KW-0289">Folate biosynthesis</keyword>
<evidence type="ECO:0000256" key="5">
    <source>
        <dbReference type="ARBA" id="ARBA00022741"/>
    </source>
</evidence>
<name>A0A1G9PX93_9FIRM</name>
<evidence type="ECO:0000313" key="10">
    <source>
        <dbReference type="EMBL" id="SDM03380.1"/>
    </source>
</evidence>
<dbReference type="InterPro" id="IPR035907">
    <property type="entry name" value="Hppk_sf"/>
</dbReference>
<dbReference type="EC" id="2.7.6.3" evidence="3"/>
<evidence type="ECO:0000256" key="8">
    <source>
        <dbReference type="ARBA" id="ARBA00022909"/>
    </source>
</evidence>
<comment type="catalytic activity">
    <reaction evidence="1">
        <text>6-hydroxymethyl-7,8-dihydropterin + ATP = (7,8-dihydropterin-6-yl)methyl diphosphate + AMP + H(+)</text>
        <dbReference type="Rhea" id="RHEA:11412"/>
        <dbReference type="ChEBI" id="CHEBI:15378"/>
        <dbReference type="ChEBI" id="CHEBI:30616"/>
        <dbReference type="ChEBI" id="CHEBI:44841"/>
        <dbReference type="ChEBI" id="CHEBI:72950"/>
        <dbReference type="ChEBI" id="CHEBI:456215"/>
        <dbReference type="EC" id="2.7.6.3"/>
    </reaction>
</comment>
<dbReference type="GO" id="GO:0003848">
    <property type="term" value="F:2-amino-4-hydroxy-6-hydroxymethyldihydropteridine diphosphokinase activity"/>
    <property type="evidence" value="ECO:0007669"/>
    <property type="project" value="UniProtKB-EC"/>
</dbReference>
<dbReference type="RefSeq" id="WP_091647130.1">
    <property type="nucleotide sequence ID" value="NZ_FNHQ01000001.1"/>
</dbReference>
<dbReference type="AlphaFoldDB" id="A0A1G9PX93"/>
<dbReference type="OrthoDB" id="9808041at2"/>
<keyword evidence="11" id="KW-1185">Reference proteome</keyword>
<dbReference type="EMBL" id="FNHQ01000001">
    <property type="protein sequence ID" value="SDM03380.1"/>
    <property type="molecule type" value="Genomic_DNA"/>
</dbReference>
<comment type="pathway">
    <text evidence="2">Cofactor biosynthesis; tetrahydrofolate biosynthesis; 2-amino-4-hydroxy-6-hydroxymethyl-7,8-dihydropteridine diphosphate from 7,8-dihydroneopterin triphosphate: step 4/4.</text>
</comment>
<evidence type="ECO:0000256" key="4">
    <source>
        <dbReference type="ARBA" id="ARBA00022679"/>
    </source>
</evidence>
<dbReference type="GO" id="GO:0016301">
    <property type="term" value="F:kinase activity"/>
    <property type="evidence" value="ECO:0007669"/>
    <property type="project" value="UniProtKB-KW"/>
</dbReference>
<dbReference type="InterPro" id="IPR000550">
    <property type="entry name" value="Hppk"/>
</dbReference>
<proteinExistence type="predicted"/>
<dbReference type="GO" id="GO:0046654">
    <property type="term" value="P:tetrahydrofolate biosynthetic process"/>
    <property type="evidence" value="ECO:0007669"/>
    <property type="project" value="UniProtKB-UniPathway"/>
</dbReference>
<evidence type="ECO:0000256" key="7">
    <source>
        <dbReference type="ARBA" id="ARBA00022840"/>
    </source>
</evidence>
<dbReference type="UniPathway" id="UPA00077">
    <property type="reaction ID" value="UER00155"/>
</dbReference>
<dbReference type="STRING" id="349095.SAMN05660299_00033"/>
<organism evidence="10 11">
    <name type="scientific">Megasphaera paucivorans</name>
    <dbReference type="NCBI Taxonomy" id="349095"/>
    <lineage>
        <taxon>Bacteria</taxon>
        <taxon>Bacillati</taxon>
        <taxon>Bacillota</taxon>
        <taxon>Negativicutes</taxon>
        <taxon>Veillonellales</taxon>
        <taxon>Veillonellaceae</taxon>
        <taxon>Megasphaera</taxon>
    </lineage>
</organism>
<dbReference type="NCBIfam" id="TIGR01498">
    <property type="entry name" value="folK"/>
    <property type="match status" value="1"/>
</dbReference>
<evidence type="ECO:0000313" key="11">
    <source>
        <dbReference type="Proteomes" id="UP000199309"/>
    </source>
</evidence>
<evidence type="ECO:0000256" key="3">
    <source>
        <dbReference type="ARBA" id="ARBA00013253"/>
    </source>
</evidence>
<evidence type="ECO:0000259" key="9">
    <source>
        <dbReference type="PROSITE" id="PS00794"/>
    </source>
</evidence>
<dbReference type="PANTHER" id="PTHR43071">
    <property type="entry name" value="2-AMINO-4-HYDROXY-6-HYDROXYMETHYLDIHYDROPTERIDINE PYROPHOSPHOKINASE"/>
    <property type="match status" value="1"/>
</dbReference>
<dbReference type="PANTHER" id="PTHR43071:SF1">
    <property type="entry name" value="2-AMINO-4-HYDROXY-6-HYDROXYMETHYLDIHYDROPTERIDINE PYROPHOSPHOKINASE"/>
    <property type="match status" value="1"/>
</dbReference>
<gene>
    <name evidence="10" type="ORF">SAMN05660299_00033</name>
</gene>
<dbReference type="Pfam" id="PF01288">
    <property type="entry name" value="HPPK"/>
    <property type="match status" value="1"/>
</dbReference>
<dbReference type="SUPFAM" id="SSF55083">
    <property type="entry name" value="6-hydroxymethyl-7,8-dihydropterin pyrophosphokinase, HPPK"/>
    <property type="match status" value="1"/>
</dbReference>